<dbReference type="AlphaFoldDB" id="A0A1D8JI55"/>
<evidence type="ECO:0008006" key="4">
    <source>
        <dbReference type="Google" id="ProtNLM"/>
    </source>
</evidence>
<name>A0A1D8JI55_9BACL</name>
<dbReference type="InterPro" id="IPR035211">
    <property type="entry name" value="DUF5325"/>
</dbReference>
<dbReference type="RefSeq" id="WP_075528548.1">
    <property type="nucleotide sequence ID" value="NZ_CP017560.1"/>
</dbReference>
<proteinExistence type="predicted"/>
<dbReference type="Pfam" id="PF17259">
    <property type="entry name" value="DUF5325"/>
    <property type="match status" value="1"/>
</dbReference>
<evidence type="ECO:0000313" key="3">
    <source>
        <dbReference type="Proteomes" id="UP000185746"/>
    </source>
</evidence>
<reference evidence="2 3" key="1">
    <citation type="submission" date="2016-09" db="EMBL/GenBank/DDBJ databases">
        <title>Complete genome sequence of the Lysinibacillus sphaericus LMG 22257, a specie of Bacillus with ureolytic activity that can effectively biodeposit calcium carbonate.</title>
        <authorList>
            <person name="Yan W."/>
        </authorList>
    </citation>
    <scope>NUCLEOTIDE SEQUENCE [LARGE SCALE GENOMIC DNA]</scope>
    <source>
        <strain evidence="2 3">LMG 22257</strain>
    </source>
</reference>
<keyword evidence="1" id="KW-0812">Transmembrane</keyword>
<sequence>MKDIKWVFVLYSIAAVLAMCSIGVSVALSSLFGIILSIVALIFIMGYGFKTKKKMRELGTL</sequence>
<feature type="transmembrane region" description="Helical" evidence="1">
    <location>
        <begin position="7"/>
        <end position="24"/>
    </location>
</feature>
<evidence type="ECO:0000256" key="1">
    <source>
        <dbReference type="SAM" id="Phobius"/>
    </source>
</evidence>
<feature type="transmembrane region" description="Helical" evidence="1">
    <location>
        <begin position="30"/>
        <end position="49"/>
    </location>
</feature>
<keyword evidence="1" id="KW-1133">Transmembrane helix</keyword>
<accession>A0A1D8JI55</accession>
<dbReference type="Proteomes" id="UP000185746">
    <property type="component" value="Chromosome"/>
</dbReference>
<gene>
    <name evidence="2" type="ORF">BI350_13150</name>
</gene>
<keyword evidence="1" id="KW-0472">Membrane</keyword>
<dbReference type="KEGG" id="surl:BI350_13150"/>
<evidence type="ECO:0000313" key="2">
    <source>
        <dbReference type="EMBL" id="AOV08389.1"/>
    </source>
</evidence>
<keyword evidence="3" id="KW-1185">Reference proteome</keyword>
<protein>
    <recommendedName>
        <fullName evidence="4">YlaF family protein</fullName>
    </recommendedName>
</protein>
<organism evidence="2 3">
    <name type="scientific">Sporosarcina ureilytica</name>
    <dbReference type="NCBI Taxonomy" id="298596"/>
    <lineage>
        <taxon>Bacteria</taxon>
        <taxon>Bacillati</taxon>
        <taxon>Bacillota</taxon>
        <taxon>Bacilli</taxon>
        <taxon>Bacillales</taxon>
        <taxon>Caryophanaceae</taxon>
        <taxon>Sporosarcina</taxon>
    </lineage>
</organism>
<dbReference type="EMBL" id="CP017560">
    <property type="protein sequence ID" value="AOV08389.1"/>
    <property type="molecule type" value="Genomic_DNA"/>
</dbReference>